<dbReference type="RefSeq" id="WP_113989999.1">
    <property type="nucleotide sequence ID" value="NZ_QLST01000022.1"/>
</dbReference>
<protein>
    <submittedName>
        <fullName evidence="1">Uncharacterized protein</fullName>
    </submittedName>
</protein>
<sequence>MNRYFIIILVFFSCNSFSQDYQKINKVINIPDSLTHVRELRIYKNHSISNGSEVFRIYHIKNNNWKIELYKFYDTVTPDETPAFTIEQLNSSINLNRLWLDVLETHVEFLPNISAIDYKLKFKTVYDSDTDDYGSTKKIAFTDGIGYIAFIRNYNKVNQFNFTNAESYLKYFPEVDELNSYSNLLNLIRDKFSIWK</sequence>
<dbReference type="Proteomes" id="UP000253319">
    <property type="component" value="Unassembled WGS sequence"/>
</dbReference>
<gene>
    <name evidence="1" type="ORF">DPN68_12600</name>
</gene>
<dbReference type="OrthoDB" id="766105at2"/>
<comment type="caution">
    <text evidence="1">The sequence shown here is derived from an EMBL/GenBank/DDBJ whole genome shotgun (WGS) entry which is preliminary data.</text>
</comment>
<evidence type="ECO:0000313" key="2">
    <source>
        <dbReference type="Proteomes" id="UP000253319"/>
    </source>
</evidence>
<organism evidence="1 2">
    <name type="scientific">Flavobacterium tibetense</name>
    <dbReference type="NCBI Taxonomy" id="2233533"/>
    <lineage>
        <taxon>Bacteria</taxon>
        <taxon>Pseudomonadati</taxon>
        <taxon>Bacteroidota</taxon>
        <taxon>Flavobacteriia</taxon>
        <taxon>Flavobacteriales</taxon>
        <taxon>Flavobacteriaceae</taxon>
        <taxon>Flavobacterium</taxon>
    </lineage>
</organism>
<dbReference type="AlphaFoldDB" id="A0A365NYP9"/>
<evidence type="ECO:0000313" key="1">
    <source>
        <dbReference type="EMBL" id="RBA27368.1"/>
    </source>
</evidence>
<dbReference type="EMBL" id="QLST01000022">
    <property type="protein sequence ID" value="RBA27368.1"/>
    <property type="molecule type" value="Genomic_DNA"/>
</dbReference>
<name>A0A365NYP9_9FLAO</name>
<accession>A0A365NYP9</accession>
<proteinExistence type="predicted"/>
<keyword evidence="2" id="KW-1185">Reference proteome</keyword>
<reference evidence="1 2" key="1">
    <citation type="submission" date="2018-06" db="EMBL/GenBank/DDBJ databases">
        <title>Flavobacterium tibetense sp. nov., isolated from a wetland YonghuCo on Tibetan Plateau.</title>
        <authorList>
            <person name="Xing P."/>
            <person name="Phurbu D."/>
            <person name="Lu H."/>
        </authorList>
    </citation>
    <scope>NUCLEOTIDE SEQUENCE [LARGE SCALE GENOMIC DNA]</scope>
    <source>
        <strain evidence="1 2">YH5</strain>
    </source>
</reference>